<keyword evidence="2" id="KW-1185">Reference proteome</keyword>
<organism evidence="1 2">
    <name type="scientific">Meloidogyne enterolobii</name>
    <name type="common">Root-knot nematode worm</name>
    <name type="synonym">Meloidogyne mayaguensis</name>
    <dbReference type="NCBI Taxonomy" id="390850"/>
    <lineage>
        <taxon>Eukaryota</taxon>
        <taxon>Metazoa</taxon>
        <taxon>Ecdysozoa</taxon>
        <taxon>Nematoda</taxon>
        <taxon>Chromadorea</taxon>
        <taxon>Rhabditida</taxon>
        <taxon>Tylenchina</taxon>
        <taxon>Tylenchomorpha</taxon>
        <taxon>Tylenchoidea</taxon>
        <taxon>Meloidogynidae</taxon>
        <taxon>Meloidogyninae</taxon>
        <taxon>Meloidogyne</taxon>
    </lineage>
</organism>
<evidence type="ECO:0000313" key="2">
    <source>
        <dbReference type="Proteomes" id="UP001497535"/>
    </source>
</evidence>
<sequence length="87" mass="10232">MVQFHLLSTVFPQHEHEYKRFTNFAEYLKQLEVSFLTLTAAKAIKPELKFVVDGDKWKMTSTSTFTTWLCEFLLGKKRSRQLLMGVD</sequence>
<reference evidence="1" key="1">
    <citation type="submission" date="2023-11" db="EMBL/GenBank/DDBJ databases">
        <authorList>
            <person name="Poullet M."/>
        </authorList>
    </citation>
    <scope>NUCLEOTIDE SEQUENCE</scope>
    <source>
        <strain evidence="1">E1834</strain>
    </source>
</reference>
<name>A0ACB1A8F1_MELEN</name>
<evidence type="ECO:0000313" key="1">
    <source>
        <dbReference type="EMBL" id="CAK5087513.1"/>
    </source>
</evidence>
<dbReference type="Proteomes" id="UP001497535">
    <property type="component" value="Unassembled WGS sequence"/>
</dbReference>
<gene>
    <name evidence="1" type="ORF">MENTE1834_LOCUS35104</name>
</gene>
<proteinExistence type="predicted"/>
<comment type="caution">
    <text evidence="1">The sequence shown here is derived from an EMBL/GenBank/DDBJ whole genome shotgun (WGS) entry which is preliminary data.</text>
</comment>
<dbReference type="EMBL" id="CAVMJV010000066">
    <property type="protein sequence ID" value="CAK5087513.1"/>
    <property type="molecule type" value="Genomic_DNA"/>
</dbReference>
<protein>
    <submittedName>
        <fullName evidence="1">Uncharacterized protein</fullName>
    </submittedName>
</protein>
<accession>A0ACB1A8F1</accession>